<dbReference type="Proteomes" id="UP001194696">
    <property type="component" value="Unassembled WGS sequence"/>
</dbReference>
<protein>
    <submittedName>
        <fullName evidence="1">Uncharacterized protein</fullName>
    </submittedName>
</protein>
<keyword evidence="2" id="KW-1185">Reference proteome</keyword>
<evidence type="ECO:0000313" key="1">
    <source>
        <dbReference type="EMBL" id="KAG0272298.1"/>
    </source>
</evidence>
<evidence type="ECO:0000313" key="2">
    <source>
        <dbReference type="Proteomes" id="UP001194696"/>
    </source>
</evidence>
<gene>
    <name evidence="1" type="ORF">BGZ96_005390</name>
</gene>
<reference evidence="1 2" key="1">
    <citation type="journal article" date="2020" name="Fungal Divers.">
        <title>Resolving the Mortierellaceae phylogeny through synthesis of multi-gene phylogenetics and phylogenomics.</title>
        <authorList>
            <person name="Vandepol N."/>
            <person name="Liber J."/>
            <person name="Desiro A."/>
            <person name="Na H."/>
            <person name="Kennedy M."/>
            <person name="Barry K."/>
            <person name="Grigoriev I.V."/>
            <person name="Miller A.N."/>
            <person name="O'Donnell K."/>
            <person name="Stajich J.E."/>
            <person name="Bonito G."/>
        </authorList>
    </citation>
    <scope>NUCLEOTIDE SEQUENCE [LARGE SCALE GENOMIC DNA]</scope>
    <source>
        <strain evidence="1 2">AD045</strain>
    </source>
</reference>
<dbReference type="EMBL" id="JAAAIM010002524">
    <property type="protein sequence ID" value="KAG0272298.1"/>
    <property type="molecule type" value="Genomic_DNA"/>
</dbReference>
<accession>A0ABQ7JHC5</accession>
<sequence>MMTLYGSVRDHLKDLQTSYTVVDFEANNAFACKITLLLFLSRLLIFKYCLCVPGCAETFTSARWALLQACPHVLFKENIFHLLFDQMLKLRHQRELDLSDLVRNVYEETKGRLMERGYLPKFKDDTMLLVINDEAQLLGDQFNGSFQSMSSADTSPRPLFSPILHGFRDIGQHQLTLVTCGTGLSINALFWVHSSGSGLKDSSTTFEYLEFPGWTDKDSIETYISRVRDCLQDEQSKLALDGFLSQEAVEMLFQKFVGRYRPAIATIFSVSHSPSNKEENYTRYYAVADHYNQKRPQPPQFAKLKVFYY</sequence>
<proteinExistence type="predicted"/>
<comment type="caution">
    <text evidence="1">The sequence shown here is derived from an EMBL/GenBank/DDBJ whole genome shotgun (WGS) entry which is preliminary data.</text>
</comment>
<name>A0ABQ7JHC5_9FUNG</name>
<organism evidence="1 2">
    <name type="scientific">Linnemannia gamsii</name>
    <dbReference type="NCBI Taxonomy" id="64522"/>
    <lineage>
        <taxon>Eukaryota</taxon>
        <taxon>Fungi</taxon>
        <taxon>Fungi incertae sedis</taxon>
        <taxon>Mucoromycota</taxon>
        <taxon>Mortierellomycotina</taxon>
        <taxon>Mortierellomycetes</taxon>
        <taxon>Mortierellales</taxon>
        <taxon>Mortierellaceae</taxon>
        <taxon>Linnemannia</taxon>
    </lineage>
</organism>